<evidence type="ECO:0000256" key="3">
    <source>
        <dbReference type="ARBA" id="ARBA00012438"/>
    </source>
</evidence>
<dbReference type="Proteomes" id="UP000244867">
    <property type="component" value="Unassembled WGS sequence"/>
</dbReference>
<dbReference type="InterPro" id="IPR003594">
    <property type="entry name" value="HATPase_dom"/>
</dbReference>
<comment type="subcellular location">
    <subcellularLocation>
        <location evidence="2">Cell membrane</location>
        <topology evidence="2">Multi-pass membrane protein</topology>
    </subcellularLocation>
</comment>
<dbReference type="CDD" id="cd00082">
    <property type="entry name" value="HisKA"/>
    <property type="match status" value="1"/>
</dbReference>
<name>A0A2R7YT54_9ACTN</name>
<keyword evidence="11 12" id="KW-0472">Membrane</keyword>
<dbReference type="Gene3D" id="3.30.565.10">
    <property type="entry name" value="Histidine kinase-like ATPase, C-terminal domain"/>
    <property type="match status" value="1"/>
</dbReference>
<comment type="catalytic activity">
    <reaction evidence="1">
        <text>ATP + protein L-histidine = ADP + protein N-phospho-L-histidine.</text>
        <dbReference type="EC" id="2.7.13.3"/>
    </reaction>
</comment>
<dbReference type="AlphaFoldDB" id="A0A2R7YT54"/>
<dbReference type="InterPro" id="IPR036890">
    <property type="entry name" value="HATPase_C_sf"/>
</dbReference>
<dbReference type="InterPro" id="IPR003661">
    <property type="entry name" value="HisK_dim/P_dom"/>
</dbReference>
<dbReference type="PRINTS" id="PR00344">
    <property type="entry name" value="BCTRLSENSOR"/>
</dbReference>
<keyword evidence="10" id="KW-0902">Two-component regulatory system</keyword>
<gene>
    <name evidence="14" type="ORF">C7S10_17780</name>
</gene>
<dbReference type="InterPro" id="IPR005467">
    <property type="entry name" value="His_kinase_dom"/>
</dbReference>
<dbReference type="SUPFAM" id="SSF47384">
    <property type="entry name" value="Homodimeric domain of signal transducing histidine kinase"/>
    <property type="match status" value="1"/>
</dbReference>
<evidence type="ECO:0000256" key="10">
    <source>
        <dbReference type="ARBA" id="ARBA00023012"/>
    </source>
</evidence>
<sequence length="555" mass="59378">MALHRRQAAGLLLVLATSYLAVVTSPGGARVSEWWLASGIAACVMVVSPRRHIPALVVLAAAATWAGNVLGGRDPVTGPWLGLANAIEAGVIAMLLTHGWRRPAGIHTWTDLRRYFLVVALGSSVPALVSAALSFGVVDRSASVVAAWVFINHLGCNLVLLLLVLERPAPSLSPSALELVVHLGVLVAALALTYAPNNVQSVAFLLTPVAVWAGARFPSRWAVLELLVLGAAINVFARLGLGPFEVHTLDSSLVSVLAGLQSFMATNVLIALVISTGVALERERGLAMVAQQREVEEATSAALAREREANVQMQAMDRAKNELISTISHELRTPLTSIVGYVELLEDGDDLPEARRADLLARVSRNADRLLTLARDVLRIAALDQDEWAPRRQLIDLRACVQAAQDTAAIPAARHGELTVGVEVPDHPVEVHADQQEIERVVVNFVSNAIKFTPGRGSICIRLATRGDTARISVEDSGLGIARPEQDRIFERFFRSSIAREHAVPGTGLGLSIARSIAEAHDGSVGFWSREGEGSTFWVDLPMAGDSEPALLDQP</sequence>
<accession>A0A2R7YT54</accession>
<dbReference type="Pfam" id="PF00512">
    <property type="entry name" value="HisKA"/>
    <property type="match status" value="1"/>
</dbReference>
<feature type="domain" description="Histidine kinase" evidence="13">
    <location>
        <begin position="326"/>
        <end position="545"/>
    </location>
</feature>
<protein>
    <recommendedName>
        <fullName evidence="3">histidine kinase</fullName>
        <ecNumber evidence="3">2.7.13.3</ecNumber>
    </recommendedName>
</protein>
<keyword evidence="5" id="KW-0597">Phosphoprotein</keyword>
<dbReference type="PANTHER" id="PTHR43711:SF31">
    <property type="entry name" value="HISTIDINE KINASE"/>
    <property type="match status" value="1"/>
</dbReference>
<evidence type="ECO:0000256" key="1">
    <source>
        <dbReference type="ARBA" id="ARBA00000085"/>
    </source>
</evidence>
<dbReference type="Pfam" id="PF02518">
    <property type="entry name" value="HATPase_c"/>
    <property type="match status" value="1"/>
</dbReference>
<keyword evidence="6" id="KW-0808">Transferase</keyword>
<proteinExistence type="predicted"/>
<dbReference type="Pfam" id="PF05231">
    <property type="entry name" value="MASE1"/>
    <property type="match status" value="1"/>
</dbReference>
<keyword evidence="8" id="KW-0418">Kinase</keyword>
<evidence type="ECO:0000313" key="14">
    <source>
        <dbReference type="EMBL" id="PUA79578.1"/>
    </source>
</evidence>
<organism evidence="14 15">
    <name type="scientific">Nocardioides currus</name>
    <dbReference type="NCBI Taxonomy" id="2133958"/>
    <lineage>
        <taxon>Bacteria</taxon>
        <taxon>Bacillati</taxon>
        <taxon>Actinomycetota</taxon>
        <taxon>Actinomycetes</taxon>
        <taxon>Propionibacteriales</taxon>
        <taxon>Nocardioidaceae</taxon>
        <taxon>Nocardioides</taxon>
    </lineage>
</organism>
<dbReference type="RefSeq" id="WP_108345801.1">
    <property type="nucleotide sequence ID" value="NZ_PYXZ01000009.1"/>
</dbReference>
<feature type="transmembrane region" description="Helical" evidence="12">
    <location>
        <begin position="116"/>
        <end position="138"/>
    </location>
</feature>
<dbReference type="CDD" id="cd00075">
    <property type="entry name" value="HATPase"/>
    <property type="match status" value="1"/>
</dbReference>
<dbReference type="PROSITE" id="PS50109">
    <property type="entry name" value="HIS_KIN"/>
    <property type="match status" value="1"/>
</dbReference>
<reference evidence="14 15" key="1">
    <citation type="submission" date="2018-03" db="EMBL/GenBank/DDBJ databases">
        <authorList>
            <person name="Keele B.F."/>
        </authorList>
    </citation>
    <scope>NUCLEOTIDE SEQUENCE [LARGE SCALE GENOMIC DNA]</scope>
    <source>
        <strain evidence="14 15">IB-3</strain>
    </source>
</reference>
<evidence type="ECO:0000256" key="4">
    <source>
        <dbReference type="ARBA" id="ARBA00022475"/>
    </source>
</evidence>
<dbReference type="InterPro" id="IPR050736">
    <property type="entry name" value="Sensor_HK_Regulatory"/>
</dbReference>
<dbReference type="OrthoDB" id="9757990at2"/>
<keyword evidence="4" id="KW-1003">Cell membrane</keyword>
<evidence type="ECO:0000256" key="9">
    <source>
        <dbReference type="ARBA" id="ARBA00022989"/>
    </source>
</evidence>
<dbReference type="InterPro" id="IPR004358">
    <property type="entry name" value="Sig_transdc_His_kin-like_C"/>
</dbReference>
<dbReference type="Gene3D" id="1.10.287.130">
    <property type="match status" value="1"/>
</dbReference>
<dbReference type="SMART" id="SM00387">
    <property type="entry name" value="HATPase_c"/>
    <property type="match status" value="1"/>
</dbReference>
<evidence type="ECO:0000256" key="6">
    <source>
        <dbReference type="ARBA" id="ARBA00022679"/>
    </source>
</evidence>
<dbReference type="FunFam" id="3.30.565.10:FF:000006">
    <property type="entry name" value="Sensor histidine kinase WalK"/>
    <property type="match status" value="1"/>
</dbReference>
<evidence type="ECO:0000259" key="13">
    <source>
        <dbReference type="PROSITE" id="PS50109"/>
    </source>
</evidence>
<evidence type="ECO:0000256" key="7">
    <source>
        <dbReference type="ARBA" id="ARBA00022692"/>
    </source>
</evidence>
<comment type="caution">
    <text evidence="14">The sequence shown here is derived from an EMBL/GenBank/DDBJ whole genome shotgun (WGS) entry which is preliminary data.</text>
</comment>
<feature type="transmembrane region" description="Helical" evidence="12">
    <location>
        <begin position="253"/>
        <end position="280"/>
    </location>
</feature>
<evidence type="ECO:0000256" key="8">
    <source>
        <dbReference type="ARBA" id="ARBA00022777"/>
    </source>
</evidence>
<keyword evidence="15" id="KW-1185">Reference proteome</keyword>
<evidence type="ECO:0000256" key="5">
    <source>
        <dbReference type="ARBA" id="ARBA00022553"/>
    </source>
</evidence>
<evidence type="ECO:0000256" key="2">
    <source>
        <dbReference type="ARBA" id="ARBA00004651"/>
    </source>
</evidence>
<feature type="transmembrane region" description="Helical" evidence="12">
    <location>
        <begin position="55"/>
        <end position="72"/>
    </location>
</feature>
<dbReference type="PANTHER" id="PTHR43711">
    <property type="entry name" value="TWO-COMPONENT HISTIDINE KINASE"/>
    <property type="match status" value="1"/>
</dbReference>
<evidence type="ECO:0000256" key="11">
    <source>
        <dbReference type="ARBA" id="ARBA00023136"/>
    </source>
</evidence>
<dbReference type="SUPFAM" id="SSF55874">
    <property type="entry name" value="ATPase domain of HSP90 chaperone/DNA topoisomerase II/histidine kinase"/>
    <property type="match status" value="1"/>
</dbReference>
<feature type="transmembrane region" description="Helical" evidence="12">
    <location>
        <begin position="78"/>
        <end position="96"/>
    </location>
</feature>
<dbReference type="GO" id="GO:0005886">
    <property type="term" value="C:plasma membrane"/>
    <property type="evidence" value="ECO:0007669"/>
    <property type="project" value="UniProtKB-SubCell"/>
</dbReference>
<feature type="transmembrane region" description="Helical" evidence="12">
    <location>
        <begin position="144"/>
        <end position="164"/>
    </location>
</feature>
<dbReference type="EMBL" id="PYXZ01000009">
    <property type="protein sequence ID" value="PUA79578.1"/>
    <property type="molecule type" value="Genomic_DNA"/>
</dbReference>
<dbReference type="InterPro" id="IPR036097">
    <property type="entry name" value="HisK_dim/P_sf"/>
</dbReference>
<feature type="transmembrane region" description="Helical" evidence="12">
    <location>
        <begin position="222"/>
        <end position="241"/>
    </location>
</feature>
<dbReference type="InterPro" id="IPR007895">
    <property type="entry name" value="MASE1"/>
</dbReference>
<evidence type="ECO:0000256" key="12">
    <source>
        <dbReference type="SAM" id="Phobius"/>
    </source>
</evidence>
<dbReference type="GO" id="GO:0000155">
    <property type="term" value="F:phosphorelay sensor kinase activity"/>
    <property type="evidence" value="ECO:0007669"/>
    <property type="project" value="InterPro"/>
</dbReference>
<dbReference type="EC" id="2.7.13.3" evidence="3"/>
<feature type="transmembrane region" description="Helical" evidence="12">
    <location>
        <begin position="176"/>
        <end position="193"/>
    </location>
</feature>
<keyword evidence="7 12" id="KW-0812">Transmembrane</keyword>
<evidence type="ECO:0000313" key="15">
    <source>
        <dbReference type="Proteomes" id="UP000244867"/>
    </source>
</evidence>
<keyword evidence="9 12" id="KW-1133">Transmembrane helix</keyword>
<dbReference type="SMART" id="SM00388">
    <property type="entry name" value="HisKA"/>
    <property type="match status" value="1"/>
</dbReference>